<proteinExistence type="predicted"/>
<dbReference type="AlphaFoldDB" id="A0A7W6RQ45"/>
<dbReference type="RefSeq" id="WP_183927340.1">
    <property type="nucleotide sequence ID" value="NZ_JACIGM010000009.1"/>
</dbReference>
<dbReference type="Proteomes" id="UP000533641">
    <property type="component" value="Unassembled WGS sequence"/>
</dbReference>
<protein>
    <submittedName>
        <fullName evidence="1">Uncharacterized protein</fullName>
    </submittedName>
</protein>
<name>A0A7W6RQ45_9HYPH</name>
<comment type="caution">
    <text evidence="1">The sequence shown here is derived from an EMBL/GenBank/DDBJ whole genome shotgun (WGS) entry which is preliminary data.</text>
</comment>
<evidence type="ECO:0000313" key="1">
    <source>
        <dbReference type="EMBL" id="MBB4276595.1"/>
    </source>
</evidence>
<gene>
    <name evidence="1" type="ORF">GGE12_004392</name>
</gene>
<organism evidence="1 2">
    <name type="scientific">Rhizobium mongolense</name>
    <dbReference type="NCBI Taxonomy" id="57676"/>
    <lineage>
        <taxon>Bacteria</taxon>
        <taxon>Pseudomonadati</taxon>
        <taxon>Pseudomonadota</taxon>
        <taxon>Alphaproteobacteria</taxon>
        <taxon>Hyphomicrobiales</taxon>
        <taxon>Rhizobiaceae</taxon>
        <taxon>Rhizobium/Agrobacterium group</taxon>
        <taxon>Rhizobium</taxon>
    </lineage>
</organism>
<reference evidence="1 2" key="1">
    <citation type="submission" date="2020-08" db="EMBL/GenBank/DDBJ databases">
        <title>Genomic Encyclopedia of Type Strains, Phase IV (KMG-V): Genome sequencing to study the core and pangenomes of soil and plant-associated prokaryotes.</title>
        <authorList>
            <person name="Whitman W."/>
        </authorList>
    </citation>
    <scope>NUCLEOTIDE SEQUENCE [LARGE SCALE GENOMIC DNA]</scope>
    <source>
        <strain evidence="1 2">SEMIA 402</strain>
    </source>
</reference>
<evidence type="ECO:0000313" key="2">
    <source>
        <dbReference type="Proteomes" id="UP000533641"/>
    </source>
</evidence>
<accession>A0A7W6RQ45</accession>
<dbReference type="EMBL" id="JACIGM010000009">
    <property type="protein sequence ID" value="MBB4276595.1"/>
    <property type="molecule type" value="Genomic_DNA"/>
</dbReference>
<sequence>MATAAITPAWAAAPFGLKMGDKNLDFGDRWDRPNWFWLNSVPMPDPRFNRYAVLFGSSGLCRILVGTPYFPDDRTGRDARTAFDQIKSEIDGLYGNGRYWNKIVNGSPWSADSDFVMSIAREQREYIAVWSSELGSKMRDDLVYIELKIVGHDGYKAILTVSYEFKNIDICADEAAAARRAASKD</sequence>